<evidence type="ECO:0000313" key="2">
    <source>
        <dbReference type="Proteomes" id="UP000734854"/>
    </source>
</evidence>
<dbReference type="AlphaFoldDB" id="A0A8J5IFP8"/>
<organism evidence="1 2">
    <name type="scientific">Zingiber officinale</name>
    <name type="common">Ginger</name>
    <name type="synonym">Amomum zingiber</name>
    <dbReference type="NCBI Taxonomy" id="94328"/>
    <lineage>
        <taxon>Eukaryota</taxon>
        <taxon>Viridiplantae</taxon>
        <taxon>Streptophyta</taxon>
        <taxon>Embryophyta</taxon>
        <taxon>Tracheophyta</taxon>
        <taxon>Spermatophyta</taxon>
        <taxon>Magnoliopsida</taxon>
        <taxon>Liliopsida</taxon>
        <taxon>Zingiberales</taxon>
        <taxon>Zingiberaceae</taxon>
        <taxon>Zingiber</taxon>
    </lineage>
</organism>
<sequence length="215" mass="22957">MCSLHSAFGRNQPLLTIDLYRKSLTLLRYLGSGPSLESLPPAAAALSKASMMAVAVAEDRLVSLALDSGSAKELDLELLRRAGSILLLHLELQLGAPDGVGLGGLNVGRLCLAQPLRLLHGELRIGSRNLRLAVHVEGELHLSETLAGTLQRVGMSSARETLIRMPSCGSLRSLTSMQRHFRLFAVTCFSPEQQSGVGDGASPCTYCMHVDSPNS</sequence>
<dbReference type="EMBL" id="JACMSC010000002">
    <property type="protein sequence ID" value="KAG6534615.1"/>
    <property type="molecule type" value="Genomic_DNA"/>
</dbReference>
<proteinExistence type="predicted"/>
<keyword evidence="2" id="KW-1185">Reference proteome</keyword>
<dbReference type="Proteomes" id="UP000734854">
    <property type="component" value="Unassembled WGS sequence"/>
</dbReference>
<name>A0A8J5IFP8_ZINOF</name>
<protein>
    <submittedName>
        <fullName evidence="1">Uncharacterized protein</fullName>
    </submittedName>
</protein>
<comment type="caution">
    <text evidence="1">The sequence shown here is derived from an EMBL/GenBank/DDBJ whole genome shotgun (WGS) entry which is preliminary data.</text>
</comment>
<reference evidence="1 2" key="1">
    <citation type="submission" date="2020-08" db="EMBL/GenBank/DDBJ databases">
        <title>Plant Genome Project.</title>
        <authorList>
            <person name="Zhang R.-G."/>
        </authorList>
    </citation>
    <scope>NUCLEOTIDE SEQUENCE [LARGE SCALE GENOMIC DNA]</scope>
    <source>
        <tissue evidence="1">Rhizome</tissue>
    </source>
</reference>
<gene>
    <name evidence="1" type="ORF">ZIOFF_008518</name>
</gene>
<evidence type="ECO:0000313" key="1">
    <source>
        <dbReference type="EMBL" id="KAG6534615.1"/>
    </source>
</evidence>
<accession>A0A8J5IFP8</accession>